<dbReference type="PANTHER" id="PTHR35908">
    <property type="entry name" value="HYPOTHETICAL FUSION PROTEIN"/>
    <property type="match status" value="1"/>
</dbReference>
<name>A0A1H0W862_9ACTN</name>
<evidence type="ECO:0000256" key="1">
    <source>
        <dbReference type="SAM" id="MobiDB-lite"/>
    </source>
</evidence>
<dbReference type="PANTHER" id="PTHR35908:SF1">
    <property type="entry name" value="CONSERVED PROTEIN"/>
    <property type="match status" value="1"/>
</dbReference>
<accession>A0A1H0W862</accession>
<dbReference type="InterPro" id="IPR041581">
    <property type="entry name" value="Glyoxalase_6"/>
</dbReference>
<protein>
    <recommendedName>
        <fullName evidence="2">VOC domain-containing protein</fullName>
    </recommendedName>
</protein>
<dbReference type="OrthoDB" id="1645442at2"/>
<dbReference type="EMBL" id="FNJR01000011">
    <property type="protein sequence ID" value="SDP86753.1"/>
    <property type="molecule type" value="Genomic_DNA"/>
</dbReference>
<reference evidence="4" key="1">
    <citation type="submission" date="2016-10" db="EMBL/GenBank/DDBJ databases">
        <authorList>
            <person name="Varghese N."/>
            <person name="Submissions S."/>
        </authorList>
    </citation>
    <scope>NUCLEOTIDE SEQUENCE [LARGE SCALE GENOMIC DNA]</scope>
    <source>
        <strain evidence="4">DSM 46732</strain>
    </source>
</reference>
<dbReference type="Pfam" id="PF18029">
    <property type="entry name" value="Glyoxalase_6"/>
    <property type="match status" value="1"/>
</dbReference>
<dbReference type="SUPFAM" id="SSF54593">
    <property type="entry name" value="Glyoxalase/Bleomycin resistance protein/Dihydroxybiphenyl dioxygenase"/>
    <property type="match status" value="1"/>
</dbReference>
<dbReference type="Proteomes" id="UP000199497">
    <property type="component" value="Unassembled WGS sequence"/>
</dbReference>
<dbReference type="InterPro" id="IPR037523">
    <property type="entry name" value="VOC_core"/>
</dbReference>
<organism evidence="3 4">
    <name type="scientific">Actinopolyspora xinjiangensis</name>
    <dbReference type="NCBI Taxonomy" id="405564"/>
    <lineage>
        <taxon>Bacteria</taxon>
        <taxon>Bacillati</taxon>
        <taxon>Actinomycetota</taxon>
        <taxon>Actinomycetes</taxon>
        <taxon>Actinopolysporales</taxon>
        <taxon>Actinopolysporaceae</taxon>
        <taxon>Actinopolyspora</taxon>
    </lineage>
</organism>
<dbReference type="InterPro" id="IPR029068">
    <property type="entry name" value="Glyas_Bleomycin-R_OHBP_Dase"/>
</dbReference>
<dbReference type="RefSeq" id="WP_092603359.1">
    <property type="nucleotide sequence ID" value="NZ_FNJR01000011.1"/>
</dbReference>
<evidence type="ECO:0000313" key="4">
    <source>
        <dbReference type="Proteomes" id="UP000199497"/>
    </source>
</evidence>
<dbReference type="STRING" id="405564.SAMN04487905_11120"/>
<proteinExistence type="predicted"/>
<feature type="domain" description="VOC" evidence="2">
    <location>
        <begin position="13"/>
        <end position="133"/>
    </location>
</feature>
<dbReference type="AlphaFoldDB" id="A0A1H0W862"/>
<dbReference type="Gene3D" id="3.10.180.10">
    <property type="entry name" value="2,3-Dihydroxybiphenyl 1,2-Dioxygenase, domain 1"/>
    <property type="match status" value="1"/>
</dbReference>
<evidence type="ECO:0000313" key="3">
    <source>
        <dbReference type="EMBL" id="SDP86753.1"/>
    </source>
</evidence>
<keyword evidence="4" id="KW-1185">Reference proteome</keyword>
<dbReference type="PROSITE" id="PS51819">
    <property type="entry name" value="VOC"/>
    <property type="match status" value="1"/>
</dbReference>
<gene>
    <name evidence="3" type="ORF">SAMN04487905_11120</name>
</gene>
<sequence>MAGTQRAASAPWRLVSFVPDRPDPRGLAEFYAELLGRPVDESEFDERWVEPADPEGGARVSCQLDPHHTAPGWLDSPPPQQGHLDIRVPDIEAAEDHALRAGATRLPQPADELDSRFRVYADPAGHPFCLCWGPPPEWRPSE</sequence>
<evidence type="ECO:0000259" key="2">
    <source>
        <dbReference type="PROSITE" id="PS51819"/>
    </source>
</evidence>
<feature type="region of interest" description="Disordered" evidence="1">
    <location>
        <begin position="51"/>
        <end position="83"/>
    </location>
</feature>